<keyword evidence="4" id="KW-1003">Cell membrane</keyword>
<proteinExistence type="inferred from homology"/>
<evidence type="ECO:0000256" key="6">
    <source>
        <dbReference type="ARBA" id="ARBA00022989"/>
    </source>
</evidence>
<feature type="domain" description="ABC transmembrane type-1" evidence="10">
    <location>
        <begin position="79"/>
        <end position="263"/>
    </location>
</feature>
<feature type="transmembrane region" description="Helical" evidence="9">
    <location>
        <begin position="185"/>
        <end position="202"/>
    </location>
</feature>
<dbReference type="EMBL" id="JAUOPJ010000005">
    <property type="protein sequence ID" value="MDO6457005.1"/>
    <property type="molecule type" value="Genomic_DNA"/>
</dbReference>
<evidence type="ECO:0000313" key="12">
    <source>
        <dbReference type="Proteomes" id="UP001169823"/>
    </source>
</evidence>
<evidence type="ECO:0000256" key="2">
    <source>
        <dbReference type="ARBA" id="ARBA00009306"/>
    </source>
</evidence>
<reference evidence="11" key="1">
    <citation type="submission" date="2023-07" db="EMBL/GenBank/DDBJ databases">
        <title>Genome content predicts the carbon catabolic preferences of heterotrophic bacteria.</title>
        <authorList>
            <person name="Gralka M."/>
        </authorList>
    </citation>
    <scope>NUCLEOTIDE SEQUENCE</scope>
    <source>
        <strain evidence="11">I2M02</strain>
    </source>
</reference>
<dbReference type="Gene3D" id="1.10.3720.10">
    <property type="entry name" value="MetI-like"/>
    <property type="match status" value="1"/>
</dbReference>
<evidence type="ECO:0000256" key="8">
    <source>
        <dbReference type="ARBA" id="ARBA00056719"/>
    </source>
</evidence>
<keyword evidence="6 9" id="KW-1133">Transmembrane helix</keyword>
<comment type="similarity">
    <text evidence="2 9">Belongs to the binding-protein-dependent transport system permease family.</text>
</comment>
<feature type="transmembrane region" description="Helical" evidence="9">
    <location>
        <begin position="120"/>
        <end position="139"/>
    </location>
</feature>
<dbReference type="SUPFAM" id="SSF161098">
    <property type="entry name" value="MetI-like"/>
    <property type="match status" value="1"/>
</dbReference>
<dbReference type="InterPro" id="IPR000515">
    <property type="entry name" value="MetI-like"/>
</dbReference>
<dbReference type="PANTHER" id="PTHR30151">
    <property type="entry name" value="ALKANE SULFONATE ABC TRANSPORTER-RELATED, MEMBRANE SUBUNIT"/>
    <property type="match status" value="1"/>
</dbReference>
<name>A0AAW7XWI0_9RHOB</name>
<comment type="function">
    <text evidence="8">Probably part of an ABC transporter complex. Probably responsible for the translocation of the substrate across the membrane.</text>
</comment>
<sequence length="275" mass="29546">MTIQTTTAPPPHQVKTKRTIGPAARRKLTLNAIGLLGTLLLWQALAGLGIINSFLLPAPTDVLAALAALSKDGTLFVHLAASLKRVVLGYLLACAIGLPLGFLCGWSRTAADLIRPIIEALRPVPPLAWVPISILWFGLGDMSAYFLVFLGCVFPLFFGAYTAVRSIDRNQINAALCLGAPRNMLFLEVLFPAALPIMMPNLRLALGIGWMCVVTAELIAAQTGLGYLIQQSRMLFQINNVVAGMVAIGVVGFIMSAAVEKIERRVNAWSPSERS</sequence>
<dbReference type="Pfam" id="PF00528">
    <property type="entry name" value="BPD_transp_1"/>
    <property type="match status" value="1"/>
</dbReference>
<evidence type="ECO:0000313" key="11">
    <source>
        <dbReference type="EMBL" id="MDO6457005.1"/>
    </source>
</evidence>
<evidence type="ECO:0000256" key="9">
    <source>
        <dbReference type="RuleBase" id="RU363032"/>
    </source>
</evidence>
<gene>
    <name evidence="11" type="ORF">Q4494_07950</name>
</gene>
<dbReference type="GO" id="GO:0042918">
    <property type="term" value="P:alkanesulfonate transmembrane transport"/>
    <property type="evidence" value="ECO:0007669"/>
    <property type="project" value="UniProtKB-ARBA"/>
</dbReference>
<dbReference type="CDD" id="cd06261">
    <property type="entry name" value="TM_PBP2"/>
    <property type="match status" value="1"/>
</dbReference>
<accession>A0AAW7XWI0</accession>
<comment type="subcellular location">
    <subcellularLocation>
        <location evidence="1 9">Cell membrane</location>
        <topology evidence="1 9">Multi-pass membrane protein</topology>
    </subcellularLocation>
</comment>
<dbReference type="Proteomes" id="UP001169823">
    <property type="component" value="Unassembled WGS sequence"/>
</dbReference>
<evidence type="ECO:0000256" key="4">
    <source>
        <dbReference type="ARBA" id="ARBA00022475"/>
    </source>
</evidence>
<dbReference type="FunFam" id="1.10.3720.10:FF:000003">
    <property type="entry name" value="Aliphatic sulfonate ABC transporter permease"/>
    <property type="match status" value="1"/>
</dbReference>
<keyword evidence="7 9" id="KW-0472">Membrane</keyword>
<organism evidence="11 12">
    <name type="scientific">Celeribacter halophilus</name>
    <dbReference type="NCBI Taxonomy" id="576117"/>
    <lineage>
        <taxon>Bacteria</taxon>
        <taxon>Pseudomonadati</taxon>
        <taxon>Pseudomonadota</taxon>
        <taxon>Alphaproteobacteria</taxon>
        <taxon>Rhodobacterales</taxon>
        <taxon>Roseobacteraceae</taxon>
        <taxon>Celeribacter</taxon>
    </lineage>
</organism>
<comment type="caution">
    <text evidence="11">The sequence shown here is derived from an EMBL/GenBank/DDBJ whole genome shotgun (WGS) entry which is preliminary data.</text>
</comment>
<keyword evidence="5 9" id="KW-0812">Transmembrane</keyword>
<dbReference type="InterPro" id="IPR035906">
    <property type="entry name" value="MetI-like_sf"/>
</dbReference>
<evidence type="ECO:0000256" key="3">
    <source>
        <dbReference type="ARBA" id="ARBA00022448"/>
    </source>
</evidence>
<evidence type="ECO:0000259" key="10">
    <source>
        <dbReference type="PROSITE" id="PS50928"/>
    </source>
</evidence>
<feature type="transmembrane region" description="Helical" evidence="9">
    <location>
        <begin position="145"/>
        <end position="164"/>
    </location>
</feature>
<dbReference type="PROSITE" id="PS50928">
    <property type="entry name" value="ABC_TM1"/>
    <property type="match status" value="1"/>
</dbReference>
<feature type="transmembrane region" description="Helical" evidence="9">
    <location>
        <begin position="241"/>
        <end position="259"/>
    </location>
</feature>
<dbReference type="RefSeq" id="WP_303482789.1">
    <property type="nucleotide sequence ID" value="NZ_JAUOPJ010000005.1"/>
</dbReference>
<feature type="transmembrane region" description="Helical" evidence="9">
    <location>
        <begin position="87"/>
        <end position="108"/>
    </location>
</feature>
<protein>
    <submittedName>
        <fullName evidence="11">ABC transporter permease</fullName>
    </submittedName>
</protein>
<evidence type="ECO:0000256" key="5">
    <source>
        <dbReference type="ARBA" id="ARBA00022692"/>
    </source>
</evidence>
<dbReference type="AlphaFoldDB" id="A0AAW7XWI0"/>
<evidence type="ECO:0000256" key="7">
    <source>
        <dbReference type="ARBA" id="ARBA00023136"/>
    </source>
</evidence>
<feature type="transmembrane region" description="Helical" evidence="9">
    <location>
        <begin position="208"/>
        <end position="229"/>
    </location>
</feature>
<feature type="transmembrane region" description="Helical" evidence="9">
    <location>
        <begin position="28"/>
        <end position="51"/>
    </location>
</feature>
<evidence type="ECO:0000256" key="1">
    <source>
        <dbReference type="ARBA" id="ARBA00004651"/>
    </source>
</evidence>
<dbReference type="GO" id="GO:0005886">
    <property type="term" value="C:plasma membrane"/>
    <property type="evidence" value="ECO:0007669"/>
    <property type="project" value="UniProtKB-SubCell"/>
</dbReference>
<keyword evidence="3 9" id="KW-0813">Transport</keyword>
<dbReference type="PANTHER" id="PTHR30151:SF0">
    <property type="entry name" value="ABC TRANSPORTER PERMEASE PROTEIN MJ0413-RELATED"/>
    <property type="match status" value="1"/>
</dbReference>